<evidence type="ECO:0000256" key="2">
    <source>
        <dbReference type="SAM" id="MobiDB-lite"/>
    </source>
</evidence>
<feature type="compositionally biased region" description="Polar residues" evidence="2">
    <location>
        <begin position="464"/>
        <end position="474"/>
    </location>
</feature>
<dbReference type="AlphaFoldDB" id="A0A8H7PZP2"/>
<keyword evidence="1" id="KW-0175">Coiled coil</keyword>
<evidence type="ECO:0000313" key="3">
    <source>
        <dbReference type="EMBL" id="KAG2183402.1"/>
    </source>
</evidence>
<comment type="caution">
    <text evidence="3">The sequence shown here is derived from an EMBL/GenBank/DDBJ whole genome shotgun (WGS) entry which is preliminary data.</text>
</comment>
<evidence type="ECO:0000313" key="4">
    <source>
        <dbReference type="Proteomes" id="UP000654370"/>
    </source>
</evidence>
<feature type="region of interest" description="Disordered" evidence="2">
    <location>
        <begin position="1"/>
        <end position="25"/>
    </location>
</feature>
<gene>
    <name evidence="3" type="ORF">INT43_006408</name>
</gene>
<name>A0A8H7PZP2_MORIS</name>
<sequence length="541" mass="60474">MTDYELEEDFIEPYPNTGNKSHNGKQYNMRDILAISDVHKLHEIIMEKEREKQHMASDLDMAARLGLAISEANEDLQAKVSYLELERDSLKAELARTLEFNSHSTENNLTGYMEDLRVSNPNHEASHSLDPMSPIEERNRLRQQLSEAMRELERFHKEMDGLSVQLNDMAVEMTDSQTKVGVYSKRLAEVEHTLATTQEMNVNLQILLEKALNSQKQSNASTNHVVRNIQSDISKVLNENSRLRKKINELEDYQAHCENKLVQLVDQAKEYASLLQQAQDAIYQMNEYKYSSDIDTSTPYTFPPQSPTLNWDNTIIKESEITKGPVFSAEFKHEMQKEIEKELSLRNEIRHRIVKHDPYTPGKQHAAEGLKYLLSERQHLSASNSTSTSSSLASRPKEKEATEPVLAPAPTLSSASVPALASESVPASTSTSKPATAPFSISKHNLLAGQAPSEPPSIFHRGLQPSTSTSNSESRIGLGGLMPSGGYVLRSMPRGSAGWISSAVAAKTNASVSTKFFRRLADNLNVHDKTNNDELDDIDGL</sequence>
<feature type="compositionally biased region" description="Low complexity" evidence="2">
    <location>
        <begin position="380"/>
        <end position="394"/>
    </location>
</feature>
<feature type="compositionally biased region" description="Polar residues" evidence="2">
    <location>
        <begin position="16"/>
        <end position="25"/>
    </location>
</feature>
<accession>A0A8H7PZP2</accession>
<dbReference type="Proteomes" id="UP000654370">
    <property type="component" value="Unassembled WGS sequence"/>
</dbReference>
<keyword evidence="4" id="KW-1185">Reference proteome</keyword>
<evidence type="ECO:0008006" key="5">
    <source>
        <dbReference type="Google" id="ProtNLM"/>
    </source>
</evidence>
<feature type="coiled-coil region" evidence="1">
    <location>
        <begin position="138"/>
        <end position="165"/>
    </location>
</feature>
<dbReference type="EMBL" id="JAEPQZ010000003">
    <property type="protein sequence ID" value="KAG2183402.1"/>
    <property type="molecule type" value="Genomic_DNA"/>
</dbReference>
<reference evidence="3" key="1">
    <citation type="submission" date="2020-12" db="EMBL/GenBank/DDBJ databases">
        <title>Metabolic potential, ecology and presence of endohyphal bacteria is reflected in genomic diversity of Mucoromycotina.</title>
        <authorList>
            <person name="Muszewska A."/>
            <person name="Okrasinska A."/>
            <person name="Steczkiewicz K."/>
            <person name="Drgas O."/>
            <person name="Orlowska M."/>
            <person name="Perlinska-Lenart U."/>
            <person name="Aleksandrzak-Piekarczyk T."/>
            <person name="Szatraj K."/>
            <person name="Zielenkiewicz U."/>
            <person name="Pilsyk S."/>
            <person name="Malc E."/>
            <person name="Mieczkowski P."/>
            <person name="Kruszewska J.S."/>
            <person name="Biernat P."/>
            <person name="Pawlowska J."/>
        </authorList>
    </citation>
    <scope>NUCLEOTIDE SEQUENCE</scope>
    <source>
        <strain evidence="3">WA0000067209</strain>
    </source>
</reference>
<feature type="region of interest" description="Disordered" evidence="2">
    <location>
        <begin position="379"/>
        <end position="410"/>
    </location>
</feature>
<evidence type="ECO:0000256" key="1">
    <source>
        <dbReference type="SAM" id="Coils"/>
    </source>
</evidence>
<feature type="region of interest" description="Disordered" evidence="2">
    <location>
        <begin position="447"/>
        <end position="478"/>
    </location>
</feature>
<dbReference type="OrthoDB" id="5585416at2759"/>
<protein>
    <recommendedName>
        <fullName evidence="5">HAP1 N-terminal domain-containing protein</fullName>
    </recommendedName>
</protein>
<feature type="coiled-coil region" evidence="1">
    <location>
        <begin position="226"/>
        <end position="281"/>
    </location>
</feature>
<proteinExistence type="predicted"/>
<organism evidence="3 4">
    <name type="scientific">Mortierella isabellina</name>
    <name type="common">Filamentous fungus</name>
    <name type="synonym">Umbelopsis isabellina</name>
    <dbReference type="NCBI Taxonomy" id="91625"/>
    <lineage>
        <taxon>Eukaryota</taxon>
        <taxon>Fungi</taxon>
        <taxon>Fungi incertae sedis</taxon>
        <taxon>Mucoromycota</taxon>
        <taxon>Mucoromycotina</taxon>
        <taxon>Umbelopsidomycetes</taxon>
        <taxon>Umbelopsidales</taxon>
        <taxon>Umbelopsidaceae</taxon>
        <taxon>Umbelopsis</taxon>
    </lineage>
</organism>
<feature type="compositionally biased region" description="Acidic residues" evidence="2">
    <location>
        <begin position="1"/>
        <end position="11"/>
    </location>
</feature>